<dbReference type="EMBL" id="JAAABM010000008">
    <property type="protein sequence ID" value="KAF7675656.1"/>
    <property type="molecule type" value="Genomic_DNA"/>
</dbReference>
<dbReference type="Gene3D" id="3.30.1330.40">
    <property type="entry name" value="RutC-like"/>
    <property type="match status" value="1"/>
</dbReference>
<comment type="similarity">
    <text evidence="3">Belongs to the AB hydrolase superfamily. AKT2 hydrolase family.</text>
</comment>
<dbReference type="InterPro" id="IPR000639">
    <property type="entry name" value="Epox_hydrolase-like"/>
</dbReference>
<dbReference type="PANTHER" id="PTHR43329">
    <property type="entry name" value="EPOXIDE HYDROLASE"/>
    <property type="match status" value="1"/>
</dbReference>
<evidence type="ECO:0000256" key="6">
    <source>
        <dbReference type="ARBA" id="ARBA00023140"/>
    </source>
</evidence>
<dbReference type="InterPro" id="IPR029058">
    <property type="entry name" value="AB_hydrolase_fold"/>
</dbReference>
<evidence type="ECO:0000256" key="5">
    <source>
        <dbReference type="ARBA" id="ARBA00023026"/>
    </source>
</evidence>
<dbReference type="InterPro" id="IPR006175">
    <property type="entry name" value="YjgF/YER057c/UK114"/>
</dbReference>
<reference evidence="10" key="1">
    <citation type="submission" date="2020-01" db="EMBL/GenBank/DDBJ databases">
        <authorList>
            <person name="Feng Z.H.Z."/>
        </authorList>
    </citation>
    <scope>NUCLEOTIDE SEQUENCE</scope>
    <source>
        <strain evidence="10">CBS107.38</strain>
    </source>
</reference>
<accession>A0A8H7B1P7</accession>
<dbReference type="Proteomes" id="UP000596902">
    <property type="component" value="Unassembled WGS sequence"/>
</dbReference>
<keyword evidence="4" id="KW-0378">Hydrolase</keyword>
<comment type="similarity">
    <text evidence="7">Belongs to the AB hydrolase superfamily. Epoxide hydrolase family.</text>
</comment>
<evidence type="ECO:0000256" key="1">
    <source>
        <dbReference type="ARBA" id="ARBA00004275"/>
    </source>
</evidence>
<evidence type="ECO:0000313" key="10">
    <source>
        <dbReference type="EMBL" id="KAF7675656.1"/>
    </source>
</evidence>
<dbReference type="InterPro" id="IPR035959">
    <property type="entry name" value="RutC-like_sf"/>
</dbReference>
<gene>
    <name evidence="10" type="ORF">GT037_006375</name>
</gene>
<dbReference type="SUPFAM" id="SSF55298">
    <property type="entry name" value="YjgF-like"/>
    <property type="match status" value="1"/>
</dbReference>
<feature type="domain" description="AB hydrolase-1" evidence="9">
    <location>
        <begin position="185"/>
        <end position="284"/>
    </location>
</feature>
<dbReference type="GO" id="GO:0016787">
    <property type="term" value="F:hydrolase activity"/>
    <property type="evidence" value="ECO:0007669"/>
    <property type="project" value="UniProtKB-KW"/>
</dbReference>
<dbReference type="Pfam" id="PF00561">
    <property type="entry name" value="Abhydrolase_1"/>
    <property type="match status" value="1"/>
</dbReference>
<proteinExistence type="inferred from homology"/>
<evidence type="ECO:0000256" key="4">
    <source>
        <dbReference type="ARBA" id="ARBA00022801"/>
    </source>
</evidence>
<dbReference type="FunFam" id="3.30.1330.40:FF:000038">
    <property type="entry name" value="Uncharacterized protein"/>
    <property type="match status" value="1"/>
</dbReference>
<comment type="caution">
    <text evidence="10">The sequence shown here is derived from an EMBL/GenBank/DDBJ whole genome shotgun (WGS) entry which is preliminary data.</text>
</comment>
<dbReference type="CDD" id="cd00448">
    <property type="entry name" value="YjgF_YER057c_UK114_family"/>
    <property type="match status" value="1"/>
</dbReference>
<evidence type="ECO:0000256" key="2">
    <source>
        <dbReference type="ARBA" id="ARBA00004685"/>
    </source>
</evidence>
<protein>
    <recommendedName>
        <fullName evidence="9">AB hydrolase-1 domain-containing protein</fullName>
    </recommendedName>
</protein>
<keyword evidence="5" id="KW-0843">Virulence</keyword>
<keyword evidence="11" id="KW-1185">Reference proteome</keyword>
<comment type="pathway">
    <text evidence="2">Mycotoxin biosynthesis.</text>
</comment>
<dbReference type="GO" id="GO:0005777">
    <property type="term" value="C:peroxisome"/>
    <property type="evidence" value="ECO:0007669"/>
    <property type="project" value="UniProtKB-SubCell"/>
</dbReference>
<evidence type="ECO:0000313" key="11">
    <source>
        <dbReference type="Proteomes" id="UP000596902"/>
    </source>
</evidence>
<dbReference type="InterPro" id="IPR000073">
    <property type="entry name" value="AB_hydrolase_1"/>
</dbReference>
<dbReference type="AlphaFoldDB" id="A0A8H7B1P7"/>
<comment type="subcellular location">
    <subcellularLocation>
        <location evidence="1">Peroxisome</location>
    </subcellularLocation>
</comment>
<dbReference type="SUPFAM" id="SSF53474">
    <property type="entry name" value="alpha/beta-Hydrolases"/>
    <property type="match status" value="1"/>
</dbReference>
<dbReference type="Gene3D" id="3.40.50.1820">
    <property type="entry name" value="alpha/beta hydrolase"/>
    <property type="match status" value="1"/>
</dbReference>
<feature type="non-terminal residue" evidence="10">
    <location>
        <position position="1"/>
    </location>
</feature>
<feature type="chain" id="PRO_5034884495" description="AB hydrolase-1 domain-containing protein" evidence="8">
    <location>
        <begin position="25"/>
        <end position="453"/>
    </location>
</feature>
<keyword evidence="8" id="KW-0732">Signal</keyword>
<organism evidence="10 11">
    <name type="scientific">Alternaria burnsii</name>
    <dbReference type="NCBI Taxonomy" id="1187904"/>
    <lineage>
        <taxon>Eukaryota</taxon>
        <taxon>Fungi</taxon>
        <taxon>Dikarya</taxon>
        <taxon>Ascomycota</taxon>
        <taxon>Pezizomycotina</taxon>
        <taxon>Dothideomycetes</taxon>
        <taxon>Pleosporomycetidae</taxon>
        <taxon>Pleosporales</taxon>
        <taxon>Pleosporineae</taxon>
        <taxon>Pleosporaceae</taxon>
        <taxon>Alternaria</taxon>
        <taxon>Alternaria sect. Alternaria</taxon>
    </lineage>
</organism>
<evidence type="ECO:0000256" key="3">
    <source>
        <dbReference type="ARBA" id="ARBA00005668"/>
    </source>
</evidence>
<evidence type="ECO:0000259" key="9">
    <source>
        <dbReference type="Pfam" id="PF00561"/>
    </source>
</evidence>
<dbReference type="PRINTS" id="PR00412">
    <property type="entry name" value="EPOXHYDRLASE"/>
</dbReference>
<reference evidence="10" key="2">
    <citation type="submission" date="2020-08" db="EMBL/GenBank/DDBJ databases">
        <title>Draft Genome Sequence of Cumin Blight Pathogen Alternaria burnsii.</title>
        <authorList>
            <person name="Feng Z."/>
        </authorList>
    </citation>
    <scope>NUCLEOTIDE SEQUENCE</scope>
    <source>
        <strain evidence="10">CBS107.38</strain>
    </source>
</reference>
<evidence type="ECO:0000256" key="8">
    <source>
        <dbReference type="SAM" id="SignalP"/>
    </source>
</evidence>
<keyword evidence="6" id="KW-0576">Peroxisome</keyword>
<dbReference type="GeneID" id="62204600"/>
<dbReference type="RefSeq" id="XP_038785919.1">
    <property type="nucleotide sequence ID" value="XM_038931422.1"/>
</dbReference>
<name>A0A8H7B1P7_9PLEO</name>
<sequence>SGHIMVSFTALVTTFLAVAGAAIATPTPKLAEQPVVTYLGTQGPILSSGAWTSKGIVYTSGTVPSFNGTIVSGGIEAQTAQVIKNIAVILEEAGTSWDYVMKTTVFLANMSDYTAMNEVYAAMLPSPKPARTAVEVGKLPGNFLIERIHTTKMPEIQDHEGKPVRHHMARVNGIRLHYITSGSGPPLLLLHGTPKTHYYWYRIAPFLTKKFTIVAPDLRGFGATDKPPASEGYDGRTNATDMAELMHQLGHEKFAVHGEDRGATYAFCLAGLYPERVTHLSFCEMLLSYALTKQTFFTRKNIAAQYNQSGVWNWHIPFFWLPHVPEMLIQGKEEEFWTHFMKAECYNPSALDQVAVNEWVRCLKAPGGLRGVLESYRAHWVNVDVEEEILGKEKLKCNVMTVGAPEFFGPLVKEQIQSAVEKVHIAEVFEECGHSLALEQPEKLANLLKKFIL</sequence>
<feature type="signal peptide" evidence="8">
    <location>
        <begin position="1"/>
        <end position="24"/>
    </location>
</feature>
<dbReference type="Pfam" id="PF01042">
    <property type="entry name" value="Ribonuc_L-PSP"/>
    <property type="match status" value="1"/>
</dbReference>
<evidence type="ECO:0000256" key="7">
    <source>
        <dbReference type="ARBA" id="ARBA00038334"/>
    </source>
</evidence>